<dbReference type="InterPro" id="IPR001915">
    <property type="entry name" value="Peptidase_M48"/>
</dbReference>
<evidence type="ECO:0000256" key="7">
    <source>
        <dbReference type="SAM" id="SignalP"/>
    </source>
</evidence>
<dbReference type="Gene3D" id="1.25.40.10">
    <property type="entry name" value="Tetratricopeptide repeat domain"/>
    <property type="match status" value="1"/>
</dbReference>
<name>A0A432LYD8_9GAMM</name>
<evidence type="ECO:0000259" key="8">
    <source>
        <dbReference type="Pfam" id="PF01435"/>
    </source>
</evidence>
<sequence length="583" mass="62894">MTMAPRHLRKRLLTTLVLTGLTLAAGAQDKPDDIRLPDLGSSANALVSDQELKDYGQEMLEEMRALDMVVDDPLLNDYINNLGFRLVANSAKPKDHFAFFIAKDPVINAFSAPGGYIGIDSGLITITRSEDELAAVMAHEIGHITQNHLQRAYESARKDEPLMALVALGAIAAGGVSNGGATAALLEGGMGAIAQKEINFTRKDEAEADRTGITTLSKAGFDPNAMAEFFQRMEDEMSADSGGIQVPSLLQDHPVTADRIADAKARATALIAAQKTQPNGNLLDKTNWEGITAPIAYVKDPTTLLNVKGEDPNGPSTYLLMRERVRVLADDPYHMATYYGSLLAANKPGSDTAENHYGYALALTRTGQGIKAIPQLQPLLVKYPQSIILRLGMADARLQAGERAAALDIYAALNTQSPHNKAIAVAYANALTQGGSVAQAAQAADLLRPMLEDTDEPDIFTAYARASDRAGDPIRSGEAYAQASYLSGRPFDAMEQLKGLLKRKDLDYYARARIQAHIAELTPLVMELRKRHVSTDDNPDGNNQTPQLNDHDSAVEGLQQERQMLDGSPCGLPGCLSISTQKY</sequence>
<dbReference type="GO" id="GO:0051603">
    <property type="term" value="P:proteolysis involved in protein catabolic process"/>
    <property type="evidence" value="ECO:0007669"/>
    <property type="project" value="TreeGrafter"/>
</dbReference>
<dbReference type="InterPro" id="IPR011990">
    <property type="entry name" value="TPR-like_helical_dom_sf"/>
</dbReference>
<organism evidence="9 10">
    <name type="scientific">Dyella dinghuensis</name>
    <dbReference type="NCBI Taxonomy" id="1920169"/>
    <lineage>
        <taxon>Bacteria</taxon>
        <taxon>Pseudomonadati</taxon>
        <taxon>Pseudomonadota</taxon>
        <taxon>Gammaproteobacteria</taxon>
        <taxon>Lysobacterales</taxon>
        <taxon>Rhodanobacteraceae</taxon>
        <taxon>Dyella</taxon>
    </lineage>
</organism>
<keyword evidence="6" id="KW-0482">Metalloprotease</keyword>
<evidence type="ECO:0000313" key="10">
    <source>
        <dbReference type="Proteomes" id="UP000267077"/>
    </source>
</evidence>
<proteinExistence type="predicted"/>
<evidence type="ECO:0000256" key="2">
    <source>
        <dbReference type="ARBA" id="ARBA00022670"/>
    </source>
</evidence>
<evidence type="ECO:0000256" key="4">
    <source>
        <dbReference type="ARBA" id="ARBA00022801"/>
    </source>
</evidence>
<feature type="domain" description="Peptidase M48" evidence="8">
    <location>
        <begin position="75"/>
        <end position="266"/>
    </location>
</feature>
<protein>
    <submittedName>
        <fullName evidence="9">M48 family peptidase</fullName>
    </submittedName>
</protein>
<reference evidence="9 10" key="1">
    <citation type="submission" date="2018-12" db="EMBL/GenBank/DDBJ databases">
        <title>Dyella dinghuensis sp. nov. DHOA06 and Dyella choica sp. nov. 4M-K27, isolated from forest soil.</title>
        <authorList>
            <person name="Qiu L.-H."/>
            <person name="Gao Z.-H."/>
        </authorList>
    </citation>
    <scope>NUCLEOTIDE SEQUENCE [LARGE SCALE GENOMIC DNA]</scope>
    <source>
        <strain evidence="9 10">DHOA06</strain>
    </source>
</reference>
<dbReference type="Proteomes" id="UP000267077">
    <property type="component" value="Unassembled WGS sequence"/>
</dbReference>
<dbReference type="PANTHER" id="PTHR22726:SF1">
    <property type="entry name" value="METALLOENDOPEPTIDASE OMA1, MITOCHONDRIAL"/>
    <property type="match status" value="1"/>
</dbReference>
<dbReference type="Gene3D" id="3.30.2010.10">
    <property type="entry name" value="Metalloproteases ('zincins'), catalytic domain"/>
    <property type="match status" value="1"/>
</dbReference>
<keyword evidence="5" id="KW-0862">Zinc</keyword>
<keyword evidence="10" id="KW-1185">Reference proteome</keyword>
<keyword evidence="2" id="KW-0645">Protease</keyword>
<feature type="chain" id="PRO_5019333692" evidence="7">
    <location>
        <begin position="28"/>
        <end position="583"/>
    </location>
</feature>
<accession>A0A432LYD8</accession>
<dbReference type="SUPFAM" id="SSF48452">
    <property type="entry name" value="TPR-like"/>
    <property type="match status" value="1"/>
</dbReference>
<dbReference type="OrthoDB" id="9810445at2"/>
<keyword evidence="3" id="KW-0479">Metal-binding</keyword>
<dbReference type="GO" id="GO:0004222">
    <property type="term" value="F:metalloendopeptidase activity"/>
    <property type="evidence" value="ECO:0007669"/>
    <property type="project" value="InterPro"/>
</dbReference>
<gene>
    <name evidence="9" type="ORF">EKH79_06400</name>
</gene>
<feature type="signal peptide" evidence="7">
    <location>
        <begin position="1"/>
        <end position="27"/>
    </location>
</feature>
<keyword evidence="4" id="KW-0378">Hydrolase</keyword>
<comment type="caution">
    <text evidence="9">The sequence shown here is derived from an EMBL/GenBank/DDBJ whole genome shotgun (WGS) entry which is preliminary data.</text>
</comment>
<dbReference type="GO" id="GO:0016020">
    <property type="term" value="C:membrane"/>
    <property type="evidence" value="ECO:0007669"/>
    <property type="project" value="TreeGrafter"/>
</dbReference>
<evidence type="ECO:0000256" key="5">
    <source>
        <dbReference type="ARBA" id="ARBA00022833"/>
    </source>
</evidence>
<evidence type="ECO:0000256" key="3">
    <source>
        <dbReference type="ARBA" id="ARBA00022723"/>
    </source>
</evidence>
<dbReference type="Pfam" id="PF01435">
    <property type="entry name" value="Peptidase_M48"/>
    <property type="match status" value="1"/>
</dbReference>
<evidence type="ECO:0000313" key="9">
    <source>
        <dbReference type="EMBL" id="RUL66302.1"/>
    </source>
</evidence>
<evidence type="ECO:0000256" key="6">
    <source>
        <dbReference type="ARBA" id="ARBA00023049"/>
    </source>
</evidence>
<dbReference type="EMBL" id="RYZR01000003">
    <property type="protein sequence ID" value="RUL66302.1"/>
    <property type="molecule type" value="Genomic_DNA"/>
</dbReference>
<comment type="cofactor">
    <cofactor evidence="1">
        <name>Zn(2+)</name>
        <dbReference type="ChEBI" id="CHEBI:29105"/>
    </cofactor>
</comment>
<dbReference type="GO" id="GO:0046872">
    <property type="term" value="F:metal ion binding"/>
    <property type="evidence" value="ECO:0007669"/>
    <property type="project" value="UniProtKB-KW"/>
</dbReference>
<dbReference type="AlphaFoldDB" id="A0A432LYD8"/>
<dbReference type="InterPro" id="IPR051156">
    <property type="entry name" value="Mito/Outer_Membr_Metalloprot"/>
</dbReference>
<evidence type="ECO:0000256" key="1">
    <source>
        <dbReference type="ARBA" id="ARBA00001947"/>
    </source>
</evidence>
<dbReference type="PANTHER" id="PTHR22726">
    <property type="entry name" value="METALLOENDOPEPTIDASE OMA1"/>
    <property type="match status" value="1"/>
</dbReference>
<keyword evidence="7" id="KW-0732">Signal</keyword>